<evidence type="ECO:0000313" key="1">
    <source>
        <dbReference type="EMBL" id="PPS08657.1"/>
    </source>
</evidence>
<dbReference type="EMBL" id="KZ663972">
    <property type="protein sequence ID" value="PPS08657.1"/>
    <property type="molecule type" value="Genomic_DNA"/>
</dbReference>
<reference evidence="1 2" key="1">
    <citation type="submission" date="2015-01" db="EMBL/GenBank/DDBJ databases">
        <title>Genome of allotetraploid Gossypium barbadense reveals genomic plasticity and fiber elongation in cotton evolution.</title>
        <authorList>
            <person name="Chen X."/>
            <person name="Liu X."/>
            <person name="Zhao B."/>
            <person name="Zheng H."/>
            <person name="Hu Y."/>
            <person name="Lu G."/>
            <person name="Yang C."/>
            <person name="Chen J."/>
            <person name="Shan C."/>
            <person name="Zhang L."/>
            <person name="Zhou Y."/>
            <person name="Wang L."/>
            <person name="Guo W."/>
            <person name="Bai Y."/>
            <person name="Ruan J."/>
            <person name="Shangguan X."/>
            <person name="Mao Y."/>
            <person name="Jiang J."/>
            <person name="Zhu Y."/>
            <person name="Lei J."/>
            <person name="Kang H."/>
            <person name="Chen S."/>
            <person name="He X."/>
            <person name="Wang R."/>
            <person name="Wang Y."/>
            <person name="Chen J."/>
            <person name="Wang L."/>
            <person name="Yu S."/>
            <person name="Wang B."/>
            <person name="Wei J."/>
            <person name="Song S."/>
            <person name="Lu X."/>
            <person name="Gao Z."/>
            <person name="Gu W."/>
            <person name="Deng X."/>
            <person name="Ma D."/>
            <person name="Wang S."/>
            <person name="Liang W."/>
            <person name="Fang L."/>
            <person name="Cai C."/>
            <person name="Zhu X."/>
            <person name="Zhou B."/>
            <person name="Zhang Y."/>
            <person name="Chen Z."/>
            <person name="Xu S."/>
            <person name="Zhu R."/>
            <person name="Wang S."/>
            <person name="Zhang T."/>
            <person name="Zhao G."/>
        </authorList>
    </citation>
    <scope>NUCLEOTIDE SEQUENCE [LARGE SCALE GENOMIC DNA]</scope>
    <source>
        <strain evidence="2">cv. Xinhai21</strain>
        <tissue evidence="1">Leaf</tissue>
    </source>
</reference>
<protein>
    <recommendedName>
        <fullName evidence="3">RNase H type-1 domain-containing protein</fullName>
    </recommendedName>
</protein>
<organism evidence="1 2">
    <name type="scientific">Gossypium barbadense</name>
    <name type="common">Sea Island cotton</name>
    <name type="synonym">Hibiscus barbadensis</name>
    <dbReference type="NCBI Taxonomy" id="3634"/>
    <lineage>
        <taxon>Eukaryota</taxon>
        <taxon>Viridiplantae</taxon>
        <taxon>Streptophyta</taxon>
        <taxon>Embryophyta</taxon>
        <taxon>Tracheophyta</taxon>
        <taxon>Spermatophyta</taxon>
        <taxon>Magnoliopsida</taxon>
        <taxon>eudicotyledons</taxon>
        <taxon>Gunneridae</taxon>
        <taxon>Pentapetalae</taxon>
        <taxon>rosids</taxon>
        <taxon>malvids</taxon>
        <taxon>Malvales</taxon>
        <taxon>Malvaceae</taxon>
        <taxon>Malvoideae</taxon>
        <taxon>Gossypium</taxon>
    </lineage>
</organism>
<evidence type="ECO:0000313" key="2">
    <source>
        <dbReference type="Proteomes" id="UP000239757"/>
    </source>
</evidence>
<dbReference type="AlphaFoldDB" id="A0A2P5XZ95"/>
<gene>
    <name evidence="1" type="ORF">GOBAR_AA11989</name>
</gene>
<proteinExistence type="predicted"/>
<evidence type="ECO:0008006" key="3">
    <source>
        <dbReference type="Google" id="ProtNLM"/>
    </source>
</evidence>
<dbReference type="Proteomes" id="UP000239757">
    <property type="component" value="Unassembled WGS sequence"/>
</dbReference>
<name>A0A2P5XZ95_GOSBA</name>
<dbReference type="OrthoDB" id="1906820at2759"/>
<accession>A0A2P5XZ95</accession>
<sequence length="88" mass="9669">MVKINFGDAYDDCKCKLASGIVAKNAEGAILLPYSKTHEEVPFAFSAEALVCRRVAQIGMEMQWSEIISKGDSLAIIKKCQSKNQDKS</sequence>